<keyword evidence="1" id="KW-0732">Signal</keyword>
<sequence>MWKNIWKKRKWPKQIFLTCIMLSLLMATATGCSRLPILSQKDKTCLYYVNPEKTGLVEEEYDLQGSTALEQAKQILTELKQTPDKEKMQPSIPKGVEVKDVKLSGKKLTVDLSEEYLKLDTIQSVLLRAAVVESIVQVSGIRMVGFTVGKEPIQDENGDAIGYLNQDNFVQNSGSALHSYQDATLKLYFSNETGDALKEETVTVKYSSNVSMEKLIVEQILKGPSQSGEYPTLNPDTKVLGVTVKEGICYVNLDENFLNVTYDVTPEVAIYSLVNSLIEGTDASKVQISVNGETKVSYMDSLDLSEPLKMNGNLVQ</sequence>
<accession>A0A391P2A3</accession>
<name>A0A391P2A3_9FIRM</name>
<dbReference type="SMART" id="SM00909">
    <property type="entry name" value="Germane"/>
    <property type="match status" value="2"/>
</dbReference>
<organism evidence="3 4">
    <name type="scientific">Mediterraneibacter butyricigenes</name>
    <dbReference type="NCBI Taxonomy" id="2316025"/>
    <lineage>
        <taxon>Bacteria</taxon>
        <taxon>Bacillati</taxon>
        <taxon>Bacillota</taxon>
        <taxon>Clostridia</taxon>
        <taxon>Lachnospirales</taxon>
        <taxon>Lachnospiraceae</taxon>
        <taxon>Mediterraneibacter</taxon>
    </lineage>
</organism>
<dbReference type="EMBL" id="BHGK01000001">
    <property type="protein sequence ID" value="GCA68154.1"/>
    <property type="molecule type" value="Genomic_DNA"/>
</dbReference>
<reference evidence="4" key="1">
    <citation type="submission" date="2018-09" db="EMBL/GenBank/DDBJ databases">
        <title>Draft Genome Sequence of Mediterraneibacter sp. KCTC 15684.</title>
        <authorList>
            <person name="Kim J.S."/>
            <person name="Han K.I."/>
            <person name="Suh M.K."/>
            <person name="Lee K.C."/>
            <person name="Eom M.K."/>
            <person name="Lee J.H."/>
            <person name="Park S.H."/>
            <person name="Kang S.W."/>
            <person name="Park J.E."/>
            <person name="Oh B.S."/>
            <person name="Yu S.Y."/>
            <person name="Choi S.H."/>
            <person name="Lee D.H."/>
            <person name="Yoon H."/>
            <person name="Kim B."/>
            <person name="Yang S.J."/>
            <person name="Lee J.S."/>
        </authorList>
    </citation>
    <scope>NUCLEOTIDE SEQUENCE [LARGE SCALE GENOMIC DNA]</scope>
    <source>
        <strain evidence="4">KCTC 15684</strain>
    </source>
</reference>
<dbReference type="RefSeq" id="WP_170141733.1">
    <property type="nucleotide sequence ID" value="NZ_BHGK01000001.1"/>
</dbReference>
<gene>
    <name evidence="3" type="ORF">KGMB01110_25900</name>
</gene>
<feature type="domain" description="GerMN" evidence="2">
    <location>
        <begin position="213"/>
        <end position="299"/>
    </location>
</feature>
<feature type="domain" description="GerMN" evidence="2">
    <location>
        <begin position="72"/>
        <end position="156"/>
    </location>
</feature>
<protein>
    <recommendedName>
        <fullName evidence="2">GerMN domain-containing protein</fullName>
    </recommendedName>
</protein>
<dbReference type="PROSITE" id="PS51257">
    <property type="entry name" value="PROKAR_LIPOPROTEIN"/>
    <property type="match status" value="1"/>
</dbReference>
<keyword evidence="4" id="KW-1185">Reference proteome</keyword>
<proteinExistence type="predicted"/>
<evidence type="ECO:0000256" key="1">
    <source>
        <dbReference type="SAM" id="SignalP"/>
    </source>
</evidence>
<dbReference type="Pfam" id="PF10646">
    <property type="entry name" value="Germane"/>
    <property type="match status" value="2"/>
</dbReference>
<feature type="signal peptide" evidence="1">
    <location>
        <begin position="1"/>
        <end position="29"/>
    </location>
</feature>
<comment type="caution">
    <text evidence="3">The sequence shown here is derived from an EMBL/GenBank/DDBJ whole genome shotgun (WGS) entry which is preliminary data.</text>
</comment>
<evidence type="ECO:0000313" key="3">
    <source>
        <dbReference type="EMBL" id="GCA68154.1"/>
    </source>
</evidence>
<feature type="chain" id="PRO_5039642816" description="GerMN domain-containing protein" evidence="1">
    <location>
        <begin position="30"/>
        <end position="316"/>
    </location>
</feature>
<dbReference type="Proteomes" id="UP000265643">
    <property type="component" value="Unassembled WGS sequence"/>
</dbReference>
<dbReference type="AlphaFoldDB" id="A0A391P2A3"/>
<evidence type="ECO:0000313" key="4">
    <source>
        <dbReference type="Proteomes" id="UP000265643"/>
    </source>
</evidence>
<dbReference type="InterPro" id="IPR019606">
    <property type="entry name" value="GerMN"/>
</dbReference>
<evidence type="ECO:0000259" key="2">
    <source>
        <dbReference type="SMART" id="SM00909"/>
    </source>
</evidence>